<keyword evidence="1" id="KW-0378">Hydrolase</keyword>
<reference evidence="1" key="1">
    <citation type="submission" date="2019-09" db="EMBL/GenBank/DDBJ databases">
        <authorList>
            <consortium name="GenomeTrakr network: Whole genome sequencing for foodborne pathogen traceback"/>
        </authorList>
    </citation>
    <scope>NUCLEOTIDE SEQUENCE</scope>
    <source>
        <strain evidence="1">TTU_586</strain>
    </source>
</reference>
<sequence length="189" mass="21746">MNIVIEQIERNVIDILSQYKSNFKSKKFDTIVSDSDILMDFFNITYETKMQNMQYWNRELGRVWELITKELFTSNNLFKPPESVDFGTDHPVDYFIGNLAIDAKYRIGSGDSGTLKKFKLYGKMLKEMGYNPVFLILRNDNLPAAITAAINGGWEIISDKGAFDFIIKYGGIDIVQYLACLKAKYGFLR</sequence>
<keyword evidence="1" id="KW-0540">Nuclease</keyword>
<organism evidence="1">
    <name type="scientific">Campylobacter jejuni</name>
    <dbReference type="NCBI Taxonomy" id="197"/>
    <lineage>
        <taxon>Bacteria</taxon>
        <taxon>Pseudomonadati</taxon>
        <taxon>Campylobacterota</taxon>
        <taxon>Epsilonproteobacteria</taxon>
        <taxon>Campylobacterales</taxon>
        <taxon>Campylobacteraceae</taxon>
        <taxon>Campylobacter</taxon>
    </lineage>
</organism>
<dbReference type="GO" id="GO:0004519">
    <property type="term" value="F:endonuclease activity"/>
    <property type="evidence" value="ECO:0007669"/>
    <property type="project" value="UniProtKB-KW"/>
</dbReference>
<accession>A0A6C7UJ15</accession>
<gene>
    <name evidence="1" type="ORF">F2N15_02825</name>
</gene>
<comment type="caution">
    <text evidence="1">The sequence shown here is derived from an EMBL/GenBank/DDBJ whole genome shotgun (WGS) entry which is preliminary data.</text>
</comment>
<evidence type="ECO:0000313" key="1">
    <source>
        <dbReference type="EMBL" id="ECV1059131.1"/>
    </source>
</evidence>
<proteinExistence type="predicted"/>
<protein>
    <submittedName>
        <fullName evidence="1">Restriction endonuclease</fullName>
    </submittedName>
</protein>
<keyword evidence="1" id="KW-0255">Endonuclease</keyword>
<name>A0A6C7UJ15_CAMJU</name>
<dbReference type="EMBL" id="AAKSZQ010000004">
    <property type="protein sequence ID" value="ECV1059131.1"/>
    <property type="molecule type" value="Genomic_DNA"/>
</dbReference>
<dbReference type="AlphaFoldDB" id="A0A6C7UJ15"/>